<dbReference type="Pfam" id="PF13517">
    <property type="entry name" value="FG-GAP_3"/>
    <property type="match status" value="1"/>
</dbReference>
<evidence type="ECO:0000313" key="5">
    <source>
        <dbReference type="Proteomes" id="UP000318053"/>
    </source>
</evidence>
<dbReference type="PANTHER" id="PTHR45460:SF2">
    <property type="entry name" value="ALPHA 1,3 GLUCANASE, GH71 FAMILY (EUROFUNG)"/>
    <property type="match status" value="1"/>
</dbReference>
<evidence type="ECO:0000256" key="2">
    <source>
        <dbReference type="SAM" id="MobiDB-lite"/>
    </source>
</evidence>
<gene>
    <name evidence="4" type="ORF">CA85_31770</name>
</gene>
<sequence precursor="true">MLRILFFQTLLFLGACACSVGCRESSDSPSQPQPRPSPPSFDRNASEIDEGATDPIADDLRKAKLINRMRPQVEKFCGGCHVTPPPQDSTAAEWVAQVDQMFMFYHSSGRTDLPLPDRNAVLEFFQVQAAEHPTLTAGIESYPPSPVAFDHVNVTGAGHRPPGVTNIQWLDLGLRDSPALVYCDIGTGTVMAHWPGDPDQPTVRLGTVFQPVHVEACDLDQDGNQDLIIADIGEFNANDSDLGQVVWLRRRAPTDESDLDAHFDKTVLLDGLSRVADVRPGDFDNDGDIDLLVAEFGWRQTGRIFLMVNEGSANPGVPQFSIREIDDRHGPIQVPTLDFNRDGHLDFIALIGQEHECVEVFLNDGKGSFTPERLWTASNPGYGSSGIELVDLDGDGDTDILYTNGDSFDRGAKPHHSVQWLENTGTLPFEHHLLCSMPGAMVAKAGDFDGDGDLDVIAAALLVGDDLEEVNSVDSSSIALLIQDAPGHFQPTQVESKSHQHLTLEVGDFNRDGKVDAAVGNFVRHGPSQSATPDLILLVNEAEDE</sequence>
<feature type="signal peptide" evidence="3">
    <location>
        <begin position="1"/>
        <end position="17"/>
    </location>
</feature>
<feature type="chain" id="PRO_5022698062" evidence="3">
    <location>
        <begin position="18"/>
        <end position="545"/>
    </location>
</feature>
<evidence type="ECO:0000256" key="3">
    <source>
        <dbReference type="SAM" id="SignalP"/>
    </source>
</evidence>
<reference evidence="4 5" key="1">
    <citation type="submission" date="2019-02" db="EMBL/GenBank/DDBJ databases">
        <title>Deep-cultivation of Planctomycetes and their phenomic and genomic characterization uncovers novel biology.</title>
        <authorList>
            <person name="Wiegand S."/>
            <person name="Jogler M."/>
            <person name="Boedeker C."/>
            <person name="Pinto D."/>
            <person name="Vollmers J."/>
            <person name="Rivas-Marin E."/>
            <person name="Kohn T."/>
            <person name="Peeters S.H."/>
            <person name="Heuer A."/>
            <person name="Rast P."/>
            <person name="Oberbeckmann S."/>
            <person name="Bunk B."/>
            <person name="Jeske O."/>
            <person name="Meyerdierks A."/>
            <person name="Storesund J.E."/>
            <person name="Kallscheuer N."/>
            <person name="Luecker S."/>
            <person name="Lage O.M."/>
            <person name="Pohl T."/>
            <person name="Merkel B.J."/>
            <person name="Hornburger P."/>
            <person name="Mueller R.-W."/>
            <person name="Bruemmer F."/>
            <person name="Labrenz M."/>
            <person name="Spormann A.M."/>
            <person name="Op Den Camp H."/>
            <person name="Overmann J."/>
            <person name="Amann R."/>
            <person name="Jetten M.S.M."/>
            <person name="Mascher T."/>
            <person name="Medema M.H."/>
            <person name="Devos D.P."/>
            <person name="Kaster A.-K."/>
            <person name="Ovreas L."/>
            <person name="Rohde M."/>
            <person name="Galperin M.Y."/>
            <person name="Jogler C."/>
        </authorList>
    </citation>
    <scope>NUCLEOTIDE SEQUENCE [LARGE SCALE GENOMIC DNA]</scope>
    <source>
        <strain evidence="4 5">CA85</strain>
    </source>
</reference>
<dbReference type="Gene3D" id="2.130.10.130">
    <property type="entry name" value="Integrin alpha, N-terminal"/>
    <property type="match status" value="2"/>
</dbReference>
<comment type="caution">
    <text evidence="4">The sequence shown here is derived from an EMBL/GenBank/DDBJ whole genome shotgun (WGS) entry which is preliminary data.</text>
</comment>
<dbReference type="OrthoDB" id="227135at2"/>
<accession>A0A5C5XTC7</accession>
<name>A0A5C5XTC7_9BACT</name>
<dbReference type="EMBL" id="SJPK01000007">
    <property type="protein sequence ID" value="TWT65265.1"/>
    <property type="molecule type" value="Genomic_DNA"/>
</dbReference>
<keyword evidence="1 3" id="KW-0732">Signal</keyword>
<dbReference type="Proteomes" id="UP000318053">
    <property type="component" value="Unassembled WGS sequence"/>
</dbReference>
<protein>
    <submittedName>
        <fullName evidence="4">FG-GAP repeat protein</fullName>
    </submittedName>
</protein>
<evidence type="ECO:0000313" key="4">
    <source>
        <dbReference type="EMBL" id="TWT65265.1"/>
    </source>
</evidence>
<feature type="region of interest" description="Disordered" evidence="2">
    <location>
        <begin position="24"/>
        <end position="53"/>
    </location>
</feature>
<dbReference type="SUPFAM" id="SSF69318">
    <property type="entry name" value="Integrin alpha N-terminal domain"/>
    <property type="match status" value="1"/>
</dbReference>
<proteinExistence type="predicted"/>
<keyword evidence="5" id="KW-1185">Reference proteome</keyword>
<dbReference type="PANTHER" id="PTHR45460">
    <property type="entry name" value="SIMILAR TO CYSTEINE PROTEINASE"/>
    <property type="match status" value="1"/>
</dbReference>
<dbReference type="AlphaFoldDB" id="A0A5C5XTC7"/>
<dbReference type="PROSITE" id="PS51257">
    <property type="entry name" value="PROKAR_LIPOPROTEIN"/>
    <property type="match status" value="1"/>
</dbReference>
<organism evidence="4 5">
    <name type="scientific">Allorhodopirellula solitaria</name>
    <dbReference type="NCBI Taxonomy" id="2527987"/>
    <lineage>
        <taxon>Bacteria</taxon>
        <taxon>Pseudomonadati</taxon>
        <taxon>Planctomycetota</taxon>
        <taxon>Planctomycetia</taxon>
        <taxon>Pirellulales</taxon>
        <taxon>Pirellulaceae</taxon>
        <taxon>Allorhodopirellula</taxon>
    </lineage>
</organism>
<evidence type="ECO:0000256" key="1">
    <source>
        <dbReference type="ARBA" id="ARBA00022729"/>
    </source>
</evidence>
<dbReference type="InterPro" id="IPR028994">
    <property type="entry name" value="Integrin_alpha_N"/>
</dbReference>
<dbReference type="InterPro" id="IPR013517">
    <property type="entry name" value="FG-GAP"/>
</dbReference>